<evidence type="ECO:0000313" key="1">
    <source>
        <dbReference type="Proteomes" id="UP000887580"/>
    </source>
</evidence>
<evidence type="ECO:0000313" key="2">
    <source>
        <dbReference type="WBParaSite" id="PS1159_v2.g11599.t1"/>
    </source>
</evidence>
<proteinExistence type="predicted"/>
<protein>
    <submittedName>
        <fullName evidence="2">Uncharacterized protein</fullName>
    </submittedName>
</protein>
<dbReference type="Proteomes" id="UP000887580">
    <property type="component" value="Unplaced"/>
</dbReference>
<dbReference type="WBParaSite" id="PS1159_v2.g11599.t1">
    <property type="protein sequence ID" value="PS1159_v2.g11599.t1"/>
    <property type="gene ID" value="PS1159_v2.g11599"/>
</dbReference>
<organism evidence="1 2">
    <name type="scientific">Panagrolaimus sp. PS1159</name>
    <dbReference type="NCBI Taxonomy" id="55785"/>
    <lineage>
        <taxon>Eukaryota</taxon>
        <taxon>Metazoa</taxon>
        <taxon>Ecdysozoa</taxon>
        <taxon>Nematoda</taxon>
        <taxon>Chromadorea</taxon>
        <taxon>Rhabditida</taxon>
        <taxon>Tylenchina</taxon>
        <taxon>Panagrolaimomorpha</taxon>
        <taxon>Panagrolaimoidea</taxon>
        <taxon>Panagrolaimidae</taxon>
        <taxon>Panagrolaimus</taxon>
    </lineage>
</organism>
<reference evidence="2" key="1">
    <citation type="submission" date="2022-11" db="UniProtKB">
        <authorList>
            <consortium name="WormBaseParasite"/>
        </authorList>
    </citation>
    <scope>IDENTIFICATION</scope>
</reference>
<name>A0AC35EWZ4_9BILA</name>
<sequence>MVIAQIPSVEDDLSYFDTKIEQKMRYLESLKKAAEQERDPIRGEWVDSAIVNIQDLLNLLT</sequence>
<accession>A0AC35EWZ4</accession>